<dbReference type="Proteomes" id="UP000249185">
    <property type="component" value="Unassembled WGS sequence"/>
</dbReference>
<evidence type="ECO:0000313" key="1">
    <source>
        <dbReference type="EMBL" id="PZQ49795.1"/>
    </source>
</evidence>
<dbReference type="EMBL" id="QFPW01000006">
    <property type="protein sequence ID" value="PZQ49795.1"/>
    <property type="molecule type" value="Genomic_DNA"/>
</dbReference>
<dbReference type="PROSITE" id="PS51257">
    <property type="entry name" value="PROKAR_LIPOPROTEIN"/>
    <property type="match status" value="1"/>
</dbReference>
<gene>
    <name evidence="1" type="ORF">DI556_10010</name>
</gene>
<accession>A0A2W5NGA4</accession>
<proteinExistence type="predicted"/>
<evidence type="ECO:0000313" key="2">
    <source>
        <dbReference type="Proteomes" id="UP000249185"/>
    </source>
</evidence>
<name>A0A2W5NGA4_RHOSU</name>
<comment type="caution">
    <text evidence="1">The sequence shown here is derived from an EMBL/GenBank/DDBJ whole genome shotgun (WGS) entry which is preliminary data.</text>
</comment>
<organism evidence="1 2">
    <name type="scientific">Rhodovulum sulfidophilum</name>
    <name type="common">Rhodobacter sulfidophilus</name>
    <dbReference type="NCBI Taxonomy" id="35806"/>
    <lineage>
        <taxon>Bacteria</taxon>
        <taxon>Pseudomonadati</taxon>
        <taxon>Pseudomonadota</taxon>
        <taxon>Alphaproteobacteria</taxon>
        <taxon>Rhodobacterales</taxon>
        <taxon>Paracoccaceae</taxon>
        <taxon>Rhodovulum</taxon>
    </lineage>
</organism>
<sequence>MLIRLILAALVAATLSGCEFYTPASPEEISHARYASPEPPSITLMSMVDERSGTSAHSGILINGSQQVLYDPAGTFTHPDLPRAGDIHYGMTPRFVDYYERYHARAGYFVETQRVEVTREQADQIFANAVARGKTMKMACAVSASGVLRTVPPFTGVGTSLRPEAIRQDFARIPGVETNRIYENDQGKNRVWETEEATAPGPRA</sequence>
<protein>
    <recommendedName>
        <fullName evidence="3">Lipoprotein</fullName>
    </recommendedName>
</protein>
<evidence type="ECO:0008006" key="3">
    <source>
        <dbReference type="Google" id="ProtNLM"/>
    </source>
</evidence>
<dbReference type="AlphaFoldDB" id="A0A2W5NGA4"/>
<reference evidence="1 2" key="1">
    <citation type="submission" date="2017-08" db="EMBL/GenBank/DDBJ databases">
        <title>Infants hospitalized years apart are colonized by the same room-sourced microbial strains.</title>
        <authorList>
            <person name="Brooks B."/>
            <person name="Olm M.R."/>
            <person name="Firek B.A."/>
            <person name="Baker R."/>
            <person name="Thomas B.C."/>
            <person name="Morowitz M.J."/>
            <person name="Banfield J.F."/>
        </authorList>
    </citation>
    <scope>NUCLEOTIDE SEQUENCE [LARGE SCALE GENOMIC DNA]</scope>
    <source>
        <strain evidence="1">S2_005_002_R2_34</strain>
    </source>
</reference>